<organism evidence="1 2">
    <name type="scientific">Ottowia cancrivicina</name>
    <dbReference type="NCBI Taxonomy" id="3040346"/>
    <lineage>
        <taxon>Bacteria</taxon>
        <taxon>Pseudomonadati</taxon>
        <taxon>Pseudomonadota</taxon>
        <taxon>Betaproteobacteria</taxon>
        <taxon>Burkholderiales</taxon>
        <taxon>Comamonadaceae</taxon>
        <taxon>Ottowia</taxon>
    </lineage>
</organism>
<dbReference type="InterPro" id="IPR011989">
    <property type="entry name" value="ARM-like"/>
</dbReference>
<keyword evidence="2" id="KW-1185">Reference proteome</keyword>
<reference evidence="1 2" key="1">
    <citation type="submission" date="2023-04" db="EMBL/GenBank/DDBJ databases">
        <title>Ottowia paracancer sp. nov., isolated from human stomach.</title>
        <authorList>
            <person name="Song Y."/>
        </authorList>
    </citation>
    <scope>NUCLEOTIDE SEQUENCE [LARGE SCALE GENOMIC DNA]</scope>
    <source>
        <strain evidence="1 2">10c7w1</strain>
    </source>
</reference>
<name>A0AAW6RJC7_9BURK</name>
<proteinExistence type="predicted"/>
<evidence type="ECO:0000313" key="2">
    <source>
        <dbReference type="Proteomes" id="UP001237156"/>
    </source>
</evidence>
<dbReference type="PANTHER" id="PTHR12697">
    <property type="entry name" value="PBS LYASE HEAT-LIKE PROTEIN"/>
    <property type="match status" value="1"/>
</dbReference>
<dbReference type="GO" id="GO:0016491">
    <property type="term" value="F:oxidoreductase activity"/>
    <property type="evidence" value="ECO:0007669"/>
    <property type="project" value="TreeGrafter"/>
</dbReference>
<dbReference type="Proteomes" id="UP001237156">
    <property type="component" value="Unassembled WGS sequence"/>
</dbReference>
<comment type="caution">
    <text evidence="1">The sequence shown here is derived from an EMBL/GenBank/DDBJ whole genome shotgun (WGS) entry which is preliminary data.</text>
</comment>
<evidence type="ECO:0000313" key="1">
    <source>
        <dbReference type="EMBL" id="MDG9700274.1"/>
    </source>
</evidence>
<sequence length="179" mass="20076">MKEESSLEMLLFQAMQLYEVQTLEPFLADPDWRVRRQAAMKIQLHGGAWGFNLAKRLRQSAKPVLRGMSMFLLGQMKGGNPPFVQQGLPLLIDALENDPSPYVRNEAAAALGHIDAPESIKALVKASTDPFDEVRASTAFALNNSALKNHPLVQKALKRLRRDRSKSVRYWSEDDSSVD</sequence>
<protein>
    <submittedName>
        <fullName evidence="1">HEAT repeat domain-containing protein</fullName>
    </submittedName>
</protein>
<dbReference type="SUPFAM" id="SSF48371">
    <property type="entry name" value="ARM repeat"/>
    <property type="match status" value="1"/>
</dbReference>
<dbReference type="Pfam" id="PF13646">
    <property type="entry name" value="HEAT_2"/>
    <property type="match status" value="1"/>
</dbReference>
<dbReference type="InterPro" id="IPR016024">
    <property type="entry name" value="ARM-type_fold"/>
</dbReference>
<dbReference type="AlphaFoldDB" id="A0AAW6RJC7"/>
<dbReference type="PANTHER" id="PTHR12697:SF5">
    <property type="entry name" value="DEOXYHYPUSINE HYDROXYLASE"/>
    <property type="match status" value="1"/>
</dbReference>
<dbReference type="EMBL" id="JARVII010000029">
    <property type="protein sequence ID" value="MDG9700274.1"/>
    <property type="molecule type" value="Genomic_DNA"/>
</dbReference>
<dbReference type="InterPro" id="IPR004155">
    <property type="entry name" value="PBS_lyase_HEAT"/>
</dbReference>
<dbReference type="RefSeq" id="WP_279525026.1">
    <property type="nucleotide sequence ID" value="NZ_JARVII010000029.1"/>
</dbReference>
<dbReference type="SMART" id="SM00567">
    <property type="entry name" value="EZ_HEAT"/>
    <property type="match status" value="2"/>
</dbReference>
<dbReference type="Gene3D" id="1.25.10.10">
    <property type="entry name" value="Leucine-rich Repeat Variant"/>
    <property type="match status" value="1"/>
</dbReference>
<gene>
    <name evidence="1" type="ORF">QB898_11245</name>
</gene>
<accession>A0AAW6RJC7</accession>